<feature type="region of interest" description="Disordered" evidence="4">
    <location>
        <begin position="930"/>
        <end position="1119"/>
    </location>
</feature>
<dbReference type="EMBL" id="FR823390">
    <property type="protein sequence ID" value="CBZ53448.1"/>
    <property type="molecule type" value="Genomic_DNA"/>
</dbReference>
<dbReference type="RefSeq" id="XP_003883480.1">
    <property type="nucleotide sequence ID" value="XM_003883431.1"/>
</dbReference>
<dbReference type="Proteomes" id="UP000007494">
    <property type="component" value="Chromosome VIII"/>
</dbReference>
<feature type="region of interest" description="Disordered" evidence="4">
    <location>
        <begin position="1141"/>
        <end position="1190"/>
    </location>
</feature>
<feature type="region of interest" description="Disordered" evidence="4">
    <location>
        <begin position="697"/>
        <end position="733"/>
    </location>
</feature>
<feature type="compositionally biased region" description="Low complexity" evidence="4">
    <location>
        <begin position="1007"/>
        <end position="1016"/>
    </location>
</feature>
<evidence type="ECO:0000256" key="4">
    <source>
        <dbReference type="SAM" id="MobiDB-lite"/>
    </source>
</evidence>
<feature type="compositionally biased region" description="Gly residues" evidence="4">
    <location>
        <begin position="271"/>
        <end position="286"/>
    </location>
</feature>
<dbReference type="GO" id="GO:0008270">
    <property type="term" value="F:zinc ion binding"/>
    <property type="evidence" value="ECO:0007669"/>
    <property type="project" value="UniProtKB-KW"/>
</dbReference>
<evidence type="ECO:0000256" key="2">
    <source>
        <dbReference type="ARBA" id="ARBA00022771"/>
    </source>
</evidence>
<feature type="region of interest" description="Disordered" evidence="4">
    <location>
        <begin position="205"/>
        <end position="244"/>
    </location>
</feature>
<feature type="domain" description="CW-type" evidence="5">
    <location>
        <begin position="160"/>
        <end position="209"/>
    </location>
</feature>
<evidence type="ECO:0000313" key="8">
    <source>
        <dbReference type="Proteomes" id="UP000007494"/>
    </source>
</evidence>
<keyword evidence="8" id="KW-1185">Reference proteome</keyword>
<feature type="compositionally biased region" description="Basic and acidic residues" evidence="4">
    <location>
        <begin position="216"/>
        <end position="227"/>
    </location>
</feature>
<feature type="region of interest" description="Disordered" evidence="4">
    <location>
        <begin position="265"/>
        <end position="290"/>
    </location>
</feature>
<feature type="domain" description="CW-type" evidence="5">
    <location>
        <begin position="478"/>
        <end position="527"/>
    </location>
</feature>
<feature type="region of interest" description="Disordered" evidence="4">
    <location>
        <begin position="844"/>
        <end position="879"/>
    </location>
</feature>
<feature type="region of interest" description="Disordered" evidence="4">
    <location>
        <begin position="537"/>
        <end position="642"/>
    </location>
</feature>
<feature type="region of interest" description="Disordered" evidence="4">
    <location>
        <begin position="1206"/>
        <end position="1243"/>
    </location>
</feature>
<dbReference type="Pfam" id="PF07496">
    <property type="entry name" value="zf-CW"/>
    <property type="match status" value="3"/>
</dbReference>
<evidence type="ECO:0000259" key="5">
    <source>
        <dbReference type="PROSITE" id="PS51050"/>
    </source>
</evidence>
<dbReference type="EMBL" id="LN714483">
    <property type="protein sequence ID" value="CEL67435.1"/>
    <property type="molecule type" value="Genomic_DNA"/>
</dbReference>
<feature type="region of interest" description="Disordered" evidence="4">
    <location>
        <begin position="401"/>
        <end position="427"/>
    </location>
</feature>
<evidence type="ECO:0000256" key="1">
    <source>
        <dbReference type="ARBA" id="ARBA00022723"/>
    </source>
</evidence>
<evidence type="ECO:0000313" key="7">
    <source>
        <dbReference type="EMBL" id="CEL67435.1"/>
    </source>
</evidence>
<reference evidence="6" key="2">
    <citation type="submission" date="2011-03" db="EMBL/GenBank/DDBJ databases">
        <title>Comparative genomics and transcriptomics of Neospora caninum and Toxoplasma gondii.</title>
        <authorList>
            <person name="Reid A.J."/>
            <person name="Sohal A."/>
            <person name="Harris D."/>
            <person name="Quail M."/>
            <person name="Sanders M."/>
            <person name="Berriman M."/>
            <person name="Wastling J.M."/>
            <person name="Pain A."/>
        </authorList>
    </citation>
    <scope>NUCLEOTIDE SEQUENCE</scope>
    <source>
        <strain evidence="6">Liverpool</strain>
    </source>
</reference>
<reference evidence="8" key="3">
    <citation type="journal article" date="2012" name="PLoS Pathog.">
        <title>Comparative genomics of the apicomplexan parasites Toxoplasma gondii and Neospora caninum: Coccidia differing in host range and transmission strategy.</title>
        <authorList>
            <person name="Reid A.J."/>
            <person name="Vermont S.J."/>
            <person name="Cotton J.A."/>
            <person name="Harris D."/>
            <person name="Hill-Cawthorne G.A."/>
            <person name="Konen-Waisman S."/>
            <person name="Latham S.M."/>
            <person name="Mourier T."/>
            <person name="Norton R."/>
            <person name="Quail M.A."/>
            <person name="Sanders M."/>
            <person name="Shanmugam D."/>
            <person name="Sohal A."/>
            <person name="Wasmuth J.D."/>
            <person name="Brunk B."/>
            <person name="Grigg M.E."/>
            <person name="Howard J.C."/>
            <person name="Parkinson J."/>
            <person name="Roos D.S."/>
            <person name="Trees A.J."/>
            <person name="Berriman M."/>
            <person name="Pain A."/>
            <person name="Wastling J.M."/>
        </authorList>
    </citation>
    <scope>NUCLEOTIDE SEQUENCE [LARGE SCALE GENOMIC DNA]</scope>
    <source>
        <strain evidence="8">Liverpool</strain>
    </source>
</reference>
<gene>
    <name evidence="7" type="ORF">BN1204_032350</name>
    <name evidence="6" type="ORF">NCLIV_032350</name>
</gene>
<feature type="compositionally biased region" description="Acidic residues" evidence="4">
    <location>
        <begin position="965"/>
        <end position="991"/>
    </location>
</feature>
<feature type="region of interest" description="Disordered" evidence="4">
    <location>
        <begin position="1258"/>
        <end position="1277"/>
    </location>
</feature>
<dbReference type="VEuPathDB" id="ToxoDB:NCLIV_032350"/>
<feature type="compositionally biased region" description="Basic and acidic residues" evidence="4">
    <location>
        <begin position="806"/>
        <end position="816"/>
    </location>
</feature>
<feature type="compositionally biased region" description="Gly residues" evidence="4">
    <location>
        <begin position="579"/>
        <end position="588"/>
    </location>
</feature>
<name>F0VI87_NEOCL</name>
<organism evidence="6 8">
    <name type="scientific">Neospora caninum (strain Liverpool)</name>
    <dbReference type="NCBI Taxonomy" id="572307"/>
    <lineage>
        <taxon>Eukaryota</taxon>
        <taxon>Sar</taxon>
        <taxon>Alveolata</taxon>
        <taxon>Apicomplexa</taxon>
        <taxon>Conoidasida</taxon>
        <taxon>Coccidia</taxon>
        <taxon>Eucoccidiorida</taxon>
        <taxon>Eimeriorina</taxon>
        <taxon>Sarcocystidae</taxon>
        <taxon>Neospora</taxon>
    </lineage>
</organism>
<evidence type="ECO:0000313" key="6">
    <source>
        <dbReference type="EMBL" id="CBZ53448.1"/>
    </source>
</evidence>
<accession>F0VI87</accession>
<proteinExistence type="predicted"/>
<feature type="compositionally biased region" description="Low complexity" evidence="4">
    <location>
        <begin position="1"/>
        <end position="27"/>
    </location>
</feature>
<feature type="compositionally biased region" description="Basic and acidic residues" evidence="4">
    <location>
        <begin position="1042"/>
        <end position="1065"/>
    </location>
</feature>
<protein>
    <submittedName>
        <fullName evidence="7">CW-type zinc finger domain-containing protein,putative</fullName>
    </submittedName>
    <submittedName>
        <fullName evidence="6">Putative CW-type zinc finger domain-containing protein</fullName>
    </submittedName>
</protein>
<dbReference type="eggNOG" id="ENOG502QZM0">
    <property type="taxonomic scope" value="Eukaryota"/>
</dbReference>
<dbReference type="PROSITE" id="PS51050">
    <property type="entry name" value="ZF_CW"/>
    <property type="match status" value="3"/>
</dbReference>
<feature type="compositionally biased region" description="Gly residues" evidence="4">
    <location>
        <begin position="994"/>
        <end position="1006"/>
    </location>
</feature>
<reference evidence="6" key="1">
    <citation type="submission" date="2011-02" db="EMBL/GenBank/DDBJ databases">
        <authorList>
            <person name="Aslett M."/>
        </authorList>
    </citation>
    <scope>NUCLEOTIDE SEQUENCE</scope>
    <source>
        <strain evidence="6">Liverpool</strain>
    </source>
</reference>
<dbReference type="OrthoDB" id="5046242at2759"/>
<feature type="compositionally biased region" description="Basic and acidic residues" evidence="4">
    <location>
        <begin position="628"/>
        <end position="637"/>
    </location>
</feature>
<feature type="compositionally biased region" description="Low complexity" evidence="4">
    <location>
        <begin position="865"/>
        <end position="877"/>
    </location>
</feature>
<reference evidence="7" key="4">
    <citation type="journal article" date="2015" name="PLoS ONE">
        <title>Comprehensive Evaluation of Toxoplasma gondii VEG and Neospora caninum LIV Genomes with Tachyzoite Stage Transcriptome and Proteome Defines Novel Transcript Features.</title>
        <authorList>
            <person name="Ramaprasad A."/>
            <person name="Mourier T."/>
            <person name="Naeem R."/>
            <person name="Malas T.B."/>
            <person name="Moussa E."/>
            <person name="Panigrahi A."/>
            <person name="Vermont S.J."/>
            <person name="Otto T.D."/>
            <person name="Wastling J."/>
            <person name="Pain A."/>
        </authorList>
    </citation>
    <scope>NUCLEOTIDE SEQUENCE</scope>
    <source>
        <strain evidence="7">Liverpool</strain>
    </source>
</reference>
<feature type="compositionally biased region" description="Polar residues" evidence="4">
    <location>
        <begin position="848"/>
        <end position="864"/>
    </location>
</feature>
<feature type="compositionally biased region" description="Low complexity" evidence="4">
    <location>
        <begin position="697"/>
        <end position="711"/>
    </location>
</feature>
<feature type="compositionally biased region" description="Low complexity" evidence="4">
    <location>
        <begin position="1141"/>
        <end position="1152"/>
    </location>
</feature>
<feature type="compositionally biased region" description="Low complexity" evidence="4">
    <location>
        <begin position="1103"/>
        <end position="1119"/>
    </location>
</feature>
<dbReference type="Gene3D" id="3.30.40.100">
    <property type="match status" value="3"/>
</dbReference>
<keyword evidence="3" id="KW-0862">Zinc</keyword>
<dbReference type="OMA" id="EINATTW"/>
<feature type="region of interest" description="Disordered" evidence="4">
    <location>
        <begin position="1"/>
        <end position="42"/>
    </location>
</feature>
<feature type="compositionally biased region" description="Basic and acidic residues" evidence="4">
    <location>
        <begin position="1017"/>
        <end position="1029"/>
    </location>
</feature>
<feature type="region of interest" description="Disordered" evidence="4">
    <location>
        <begin position="794"/>
        <end position="816"/>
    </location>
</feature>
<feature type="compositionally biased region" description="Basic and acidic residues" evidence="4">
    <location>
        <begin position="955"/>
        <end position="964"/>
    </location>
</feature>
<feature type="domain" description="CW-type" evidence="5">
    <location>
        <begin position="734"/>
        <end position="785"/>
    </location>
</feature>
<sequence>MRSDTSSSDNHSSSPALPSSSAHPTPLGAGSSQLPPAGSASFASSFSFPSVPSSRGLSPALIASGALQQHHQAAAGAVMSLPLHLLRLQQQSALAKQQVLTASAASATGGTGRQSAAGTSGAICALLQHASRLPQQQTSLAALQQRQAHQTPPGGGCGAAPEKVHWVQCDRCDKWRVAPFEINATTWVCAQNTWDPRFASCSAPEETNVEVEGSADDGRSALHDATRPEAASSQPAQPGPRAGLAANPQLTQQRLQKQNAAVAPLLPAGGQTPGGGKVKGGAGGGPTVAASKSCAARGKKKAKASAAPAVSTPGAKTGAVSPRGAASATKKGRGGNARKGVPLPGEAGRLKAEGLSAQTSPAGGGVVDISTAASALMAAGLPFSALQHAQSQHFLQHPLLSSGAHQGTGASAGGPVAPALRPGETRAGAAGFTPLQQQLLQHQQLHSQRLLQQIHSYAQVSAPTLPLALGAQASGGTQLVLEHWVQCDACNKWRRAPTEIKSDKWFCSMNTWAPQFASCDAPEEPDPEAADVADAPQMTAQSKPGASNAGLPTGKDEDESGRGAGRGAQKRQRSASVPGAGGSGGAGAAAGKSAAAKPGGKGKAKAKTEKGDGTALAHSAPSLDADQADTRENKEETAAVDASLFEGSKARLPISSLPHGTTLALSSRASVLAGQRFPACAPFGVNPIQNTARPPAVASSALPSVPSLSSLPPAPVPGSGRSATAGGFAGRTQDGKPLKWQRCTSCSKWRRVPEEAVFKNDRFCCYMNVWSAVQATCTAPQEPWQAPAELPVRAGAAAASHGPGDLARDQGEGVTKGLKEGLPEAIAALTSRAVAGETNCHVEAERTGAQSRTSSSLQKTSEQNAAGEPAAAASGAGTDPALGSFSFPASQLNSQQRLQLLLQLQTAGASLGALSDLAADPVASLLSTDGASVADAPGESSEQAKPGACEGAGDSQKEDKKEDEADKNEEEGDEDEQNEAESDSSDEEGDDGSSQGGSGAAGGKGSSSGAHPSGGEPAEKRGGGDDRKGGSAKAEGEEHDEEQGLKRTEEGDPEEEKGNARERTTRMQGLRSGSKENAASPTFPRSPPTEDHVQPLPFSPLTAIASPLSPPLRSSPSSLAASCMFSSLGSSTTSLQLPCGPPSLCLSLSLPPEEGACERRDAGSPVASFEDASGPSTPSTEASAASSPRGFPFDWSRWKVDFSSADATPLSQSKDAEGAWCAFEEEGKEPDREDQGTEARGKASLQSRMLFASWFPVSSPLSSSRLSPSPHSPSLSPAMSLFLSSPLSSRSLSVRSSLSSPRFPLVSVSSRLPPAAALLSHPEEGNVERRHADCFFPA</sequence>
<dbReference type="GeneID" id="13442622"/>
<dbReference type="InterPro" id="IPR011124">
    <property type="entry name" value="Znf_CW"/>
</dbReference>
<feature type="compositionally biased region" description="Low complexity" evidence="4">
    <location>
        <begin position="1172"/>
        <end position="1188"/>
    </location>
</feature>
<keyword evidence="1" id="KW-0479">Metal-binding</keyword>
<dbReference type="InParanoid" id="F0VI87"/>
<evidence type="ECO:0000256" key="3">
    <source>
        <dbReference type="ARBA" id="ARBA00022833"/>
    </source>
</evidence>
<dbReference type="PANTHER" id="PTHR46245">
    <property type="entry name" value="B3 DOMAIN-CONTAINING PROTEIN OS07G0563300"/>
    <property type="match status" value="1"/>
</dbReference>
<feature type="region of interest" description="Disordered" evidence="4">
    <location>
        <begin position="302"/>
        <end position="347"/>
    </location>
</feature>
<feature type="compositionally biased region" description="Basic and acidic residues" evidence="4">
    <location>
        <begin position="1229"/>
        <end position="1241"/>
    </location>
</feature>
<feature type="compositionally biased region" description="Low complexity" evidence="4">
    <location>
        <begin position="589"/>
        <end position="598"/>
    </location>
</feature>
<keyword evidence="2" id="KW-0863">Zinc-finger</keyword>